<organism evidence="1 2">
    <name type="scientific">Trichonephila inaurata madagascariensis</name>
    <dbReference type="NCBI Taxonomy" id="2747483"/>
    <lineage>
        <taxon>Eukaryota</taxon>
        <taxon>Metazoa</taxon>
        <taxon>Ecdysozoa</taxon>
        <taxon>Arthropoda</taxon>
        <taxon>Chelicerata</taxon>
        <taxon>Arachnida</taxon>
        <taxon>Araneae</taxon>
        <taxon>Araneomorphae</taxon>
        <taxon>Entelegynae</taxon>
        <taxon>Araneoidea</taxon>
        <taxon>Nephilidae</taxon>
        <taxon>Trichonephila</taxon>
        <taxon>Trichonephila inaurata</taxon>
    </lineage>
</organism>
<reference evidence="1" key="1">
    <citation type="submission" date="2020-08" db="EMBL/GenBank/DDBJ databases">
        <title>Multicomponent nature underlies the extraordinary mechanical properties of spider dragline silk.</title>
        <authorList>
            <person name="Kono N."/>
            <person name="Nakamura H."/>
            <person name="Mori M."/>
            <person name="Yoshida Y."/>
            <person name="Ohtoshi R."/>
            <person name="Malay A.D."/>
            <person name="Moran D.A.P."/>
            <person name="Tomita M."/>
            <person name="Numata K."/>
            <person name="Arakawa K."/>
        </authorList>
    </citation>
    <scope>NUCLEOTIDE SEQUENCE</scope>
</reference>
<comment type="caution">
    <text evidence="1">The sequence shown here is derived from an EMBL/GenBank/DDBJ whole genome shotgun (WGS) entry which is preliminary data.</text>
</comment>
<protein>
    <submittedName>
        <fullName evidence="1">Uncharacterized protein</fullName>
    </submittedName>
</protein>
<proteinExistence type="predicted"/>
<evidence type="ECO:0000313" key="2">
    <source>
        <dbReference type="Proteomes" id="UP000886998"/>
    </source>
</evidence>
<dbReference type="Proteomes" id="UP000886998">
    <property type="component" value="Unassembled WGS sequence"/>
</dbReference>
<dbReference type="EMBL" id="BMAV01016387">
    <property type="protein sequence ID" value="GFY67112.1"/>
    <property type="molecule type" value="Genomic_DNA"/>
</dbReference>
<accession>A0A8X6YAC9</accession>
<name>A0A8X6YAC9_9ARAC</name>
<evidence type="ECO:0000313" key="1">
    <source>
        <dbReference type="EMBL" id="GFY67112.1"/>
    </source>
</evidence>
<dbReference type="AlphaFoldDB" id="A0A8X6YAC9"/>
<gene>
    <name evidence="1" type="ORF">TNIN_486611</name>
</gene>
<keyword evidence="2" id="KW-1185">Reference proteome</keyword>
<sequence>MLQLAEELGVDATSNMTVPSIKIITTNSDGYKEEFVKNLLKAIITNSKLEVKLERAETLRLEKLERAETWADLRNMLLRLLLQI</sequence>